<dbReference type="PANTHER" id="PTHR45527">
    <property type="entry name" value="NONRIBOSOMAL PEPTIDE SYNTHETASE"/>
    <property type="match status" value="1"/>
</dbReference>
<dbReference type="Pfam" id="PF00501">
    <property type="entry name" value="AMP-binding"/>
    <property type="match status" value="1"/>
</dbReference>
<dbReference type="Gene3D" id="3.40.50.980">
    <property type="match status" value="2"/>
</dbReference>
<dbReference type="InterPro" id="IPR001242">
    <property type="entry name" value="Condensation_dom"/>
</dbReference>
<evidence type="ECO:0000259" key="2">
    <source>
        <dbReference type="Pfam" id="PF00501"/>
    </source>
</evidence>
<dbReference type="Pfam" id="PF00668">
    <property type="entry name" value="Condensation"/>
    <property type="match status" value="1"/>
</dbReference>
<proteinExistence type="predicted"/>
<feature type="domain" description="Condensation" evidence="3">
    <location>
        <begin position="7"/>
        <end position="442"/>
    </location>
</feature>
<dbReference type="InterPro" id="IPR000873">
    <property type="entry name" value="AMP-dep_synth/lig_dom"/>
</dbReference>
<sequence length="613" mass="66323">MKQPKIEDVLPLSPLQEGLLFQTLLDDGGEDLYVSQLLADIEGPLDVKALRGAAKGLLARHANLRAGFQHEGLAEPVQVIPRAVTVPWTQVDLSGLDPVAREAELAARHAADRATRFDLASPPLLRFSVYRVAPGRFRLAMTKHHLLLDGWSMPILVRELFTLYEGGSLPPVTPYRDYLSWIAAQDKDAARDAWRDAMAGLDEPTLLAPADLDPAPARPRTLIRVVPAELSAALHRRARERGLTMSTLTQGAWGLLCGALTGRRDVVFGATVSGRPAEIPGIESMVGLFINTLPVRVRWDWAEPVSAVLERLQLAQSDLMPYQHTHLAEVQRLAGHQKLFDTVSVFQNYPVDSDDDTLSVAGLRISGVPTTDGTHYPLSFAAGTAGPELQLRLSYRADLYSDAWIESTMDRLVRLLSAVCANPDKPVARLDALSSAERRRILAEWNDSTADVAPATIPALFEAQVRARPDAPALEIGDTVVSYAELDARVNRLAHLLVERGVGPEDIVAVSAVRSVGLLVALLAVSKAGAAYLPVDADYPEDRIRYMLDDARPVLAVVDAASAPAIPDLPALVLDDLDLSAYPEHSPGSGRARATPPTSSTPPGRPAAPRASW</sequence>
<gene>
    <name evidence="4" type="ORF">ACFQV2_32115</name>
</gene>
<keyword evidence="5" id="KW-1185">Reference proteome</keyword>
<dbReference type="Gene3D" id="3.30.559.10">
    <property type="entry name" value="Chloramphenicol acetyltransferase-like domain"/>
    <property type="match status" value="1"/>
</dbReference>
<evidence type="ECO:0000313" key="5">
    <source>
        <dbReference type="Proteomes" id="UP001596512"/>
    </source>
</evidence>
<evidence type="ECO:0000256" key="1">
    <source>
        <dbReference type="SAM" id="MobiDB-lite"/>
    </source>
</evidence>
<dbReference type="Gene3D" id="3.30.559.30">
    <property type="entry name" value="Nonribosomal peptide synthetase, condensation domain"/>
    <property type="match status" value="1"/>
</dbReference>
<evidence type="ECO:0000313" key="4">
    <source>
        <dbReference type="EMBL" id="MFC7617377.1"/>
    </source>
</evidence>
<name>A0ABW2TU65_9PSEU</name>
<dbReference type="InterPro" id="IPR023213">
    <property type="entry name" value="CAT-like_dom_sf"/>
</dbReference>
<reference evidence="5" key="1">
    <citation type="journal article" date="2019" name="Int. J. Syst. Evol. Microbiol.">
        <title>The Global Catalogue of Microorganisms (GCM) 10K type strain sequencing project: providing services to taxonomists for standard genome sequencing and annotation.</title>
        <authorList>
            <consortium name="The Broad Institute Genomics Platform"/>
            <consortium name="The Broad Institute Genome Sequencing Center for Infectious Disease"/>
            <person name="Wu L."/>
            <person name="Ma J."/>
        </authorList>
    </citation>
    <scope>NUCLEOTIDE SEQUENCE [LARGE SCALE GENOMIC DNA]</scope>
    <source>
        <strain evidence="5">JCM 17695</strain>
    </source>
</reference>
<accession>A0ABW2TU65</accession>
<comment type="caution">
    <text evidence="4">The sequence shown here is derived from an EMBL/GenBank/DDBJ whole genome shotgun (WGS) entry which is preliminary data.</text>
</comment>
<dbReference type="Proteomes" id="UP001596512">
    <property type="component" value="Unassembled WGS sequence"/>
</dbReference>
<dbReference type="SUPFAM" id="SSF56801">
    <property type="entry name" value="Acetyl-CoA synthetase-like"/>
    <property type="match status" value="1"/>
</dbReference>
<dbReference type="CDD" id="cd19543">
    <property type="entry name" value="DCL_NRPS"/>
    <property type="match status" value="1"/>
</dbReference>
<feature type="region of interest" description="Disordered" evidence="1">
    <location>
        <begin position="583"/>
        <end position="613"/>
    </location>
</feature>
<feature type="domain" description="AMP-dependent synthetase/ligase" evidence="2">
    <location>
        <begin position="461"/>
        <end position="569"/>
    </location>
</feature>
<dbReference type="EMBL" id="JBHTEY010000004">
    <property type="protein sequence ID" value="MFC7617377.1"/>
    <property type="molecule type" value="Genomic_DNA"/>
</dbReference>
<protein>
    <submittedName>
        <fullName evidence="4">Condensation domain-containing protein</fullName>
    </submittedName>
</protein>
<dbReference type="SUPFAM" id="SSF52777">
    <property type="entry name" value="CoA-dependent acyltransferases"/>
    <property type="match status" value="2"/>
</dbReference>
<dbReference type="PANTHER" id="PTHR45527:SF1">
    <property type="entry name" value="FATTY ACID SYNTHASE"/>
    <property type="match status" value="1"/>
</dbReference>
<organism evidence="4 5">
    <name type="scientific">Actinokineospora soli</name>
    <dbReference type="NCBI Taxonomy" id="1048753"/>
    <lineage>
        <taxon>Bacteria</taxon>
        <taxon>Bacillati</taxon>
        <taxon>Actinomycetota</taxon>
        <taxon>Actinomycetes</taxon>
        <taxon>Pseudonocardiales</taxon>
        <taxon>Pseudonocardiaceae</taxon>
        <taxon>Actinokineospora</taxon>
    </lineage>
</organism>
<evidence type="ECO:0000259" key="3">
    <source>
        <dbReference type="Pfam" id="PF00668"/>
    </source>
</evidence>